<dbReference type="EMBL" id="GBRH01223704">
    <property type="protein sequence ID" value="JAD74191.1"/>
    <property type="molecule type" value="Transcribed_RNA"/>
</dbReference>
<evidence type="ECO:0000313" key="1">
    <source>
        <dbReference type="EMBL" id="JAD74191.1"/>
    </source>
</evidence>
<proteinExistence type="predicted"/>
<reference evidence="1" key="1">
    <citation type="submission" date="2014-09" db="EMBL/GenBank/DDBJ databases">
        <authorList>
            <person name="Magalhaes I.L.F."/>
            <person name="Oliveira U."/>
            <person name="Santos F.R."/>
            <person name="Vidigal T.H.D.A."/>
            <person name="Brescovit A.D."/>
            <person name="Santos A.J."/>
        </authorList>
    </citation>
    <scope>NUCLEOTIDE SEQUENCE</scope>
    <source>
        <tissue evidence="1">Shoot tissue taken approximately 20 cm above the soil surface</tissue>
    </source>
</reference>
<organism evidence="1">
    <name type="scientific">Arundo donax</name>
    <name type="common">Giant reed</name>
    <name type="synonym">Donax arundinaceus</name>
    <dbReference type="NCBI Taxonomy" id="35708"/>
    <lineage>
        <taxon>Eukaryota</taxon>
        <taxon>Viridiplantae</taxon>
        <taxon>Streptophyta</taxon>
        <taxon>Embryophyta</taxon>
        <taxon>Tracheophyta</taxon>
        <taxon>Spermatophyta</taxon>
        <taxon>Magnoliopsida</taxon>
        <taxon>Liliopsida</taxon>
        <taxon>Poales</taxon>
        <taxon>Poaceae</taxon>
        <taxon>PACMAD clade</taxon>
        <taxon>Arundinoideae</taxon>
        <taxon>Arundineae</taxon>
        <taxon>Arundo</taxon>
    </lineage>
</organism>
<protein>
    <submittedName>
        <fullName evidence="1">Uncharacterized protein</fullName>
    </submittedName>
</protein>
<dbReference type="AlphaFoldDB" id="A0A0A9SG49"/>
<reference evidence="1" key="2">
    <citation type="journal article" date="2015" name="Data Brief">
        <title>Shoot transcriptome of the giant reed, Arundo donax.</title>
        <authorList>
            <person name="Barrero R.A."/>
            <person name="Guerrero F.D."/>
            <person name="Moolhuijzen P."/>
            <person name="Goolsby J.A."/>
            <person name="Tidwell J."/>
            <person name="Bellgard S.E."/>
            <person name="Bellgard M.I."/>
        </authorList>
    </citation>
    <scope>NUCLEOTIDE SEQUENCE</scope>
    <source>
        <tissue evidence="1">Shoot tissue taken approximately 20 cm above the soil surface</tissue>
    </source>
</reference>
<sequence length="41" mass="4801">MLSLFSFCILSATSLPWIRYVQLFYVSIKIDSKGLFHFLSK</sequence>
<accession>A0A0A9SG49</accession>
<name>A0A0A9SG49_ARUDO</name>